<dbReference type="Proteomes" id="UP001222325">
    <property type="component" value="Unassembled WGS sequence"/>
</dbReference>
<comment type="caution">
    <text evidence="6">The sequence shown here is derived from an EMBL/GenBank/DDBJ whole genome shotgun (WGS) entry which is preliminary data.</text>
</comment>
<dbReference type="GO" id="GO:0008270">
    <property type="term" value="F:zinc ion binding"/>
    <property type="evidence" value="ECO:0007669"/>
    <property type="project" value="UniProtKB-KW"/>
</dbReference>
<evidence type="ECO:0000313" key="6">
    <source>
        <dbReference type="EMBL" id="KAJ7092982.1"/>
    </source>
</evidence>
<evidence type="ECO:0000256" key="2">
    <source>
        <dbReference type="ARBA" id="ARBA00022771"/>
    </source>
</evidence>
<keyword evidence="3" id="KW-0862">Zinc</keyword>
<dbReference type="PROSITE" id="PS50865">
    <property type="entry name" value="ZF_MYND_2"/>
    <property type="match status" value="1"/>
</dbReference>
<dbReference type="AlphaFoldDB" id="A0AAD6XR14"/>
<dbReference type="Pfam" id="PF01753">
    <property type="entry name" value="zf-MYND"/>
    <property type="match status" value="1"/>
</dbReference>
<evidence type="ECO:0000259" key="5">
    <source>
        <dbReference type="PROSITE" id="PS50865"/>
    </source>
</evidence>
<dbReference type="SUPFAM" id="SSF144232">
    <property type="entry name" value="HIT/MYND zinc finger-like"/>
    <property type="match status" value="1"/>
</dbReference>
<dbReference type="InterPro" id="IPR002893">
    <property type="entry name" value="Znf_MYND"/>
</dbReference>
<dbReference type="Gene3D" id="6.10.140.2220">
    <property type="match status" value="1"/>
</dbReference>
<evidence type="ECO:0000313" key="7">
    <source>
        <dbReference type="Proteomes" id="UP001222325"/>
    </source>
</evidence>
<protein>
    <recommendedName>
        <fullName evidence="5">MYND-type domain-containing protein</fullName>
    </recommendedName>
</protein>
<sequence length="421" mass="46499">MCYANLDPVGIPSSDAIEAMYAEGTCSKTLFAALYSLQVIASMLKLPDGVYPELWQRVWRFTDFFHTYHEHLLGLPSKRAIYAIFAELFARFHAFGHGKLISSTVGIHGVVVMGWSLFLDDTVGQDHDSLRNTSFWINWDLINGETSGVEKYLDAAGGIDILASMVTRHLARAADHDIISGTRNWHCTAAIGIIADAKKSGRIGILFDAELRSQGIIKSLVAAACSLNLYAATHENSLGLLTMAIHILGKYSTHPPGRVWMSEALQAGMLGAILLLASTHPGDSMLTGQVVYFITSALPGYLVYRSILIHLRTCLMDVEELVNTEAFAACPAFASWQQFRDAARDRLNFLEVFDSTPPVLYKACDNVVCGEIRLKSELQRCSTCLDVYYCSRECQAMDWRAAHRTDCQTFSGIRNLPGALI</sequence>
<proteinExistence type="predicted"/>
<accession>A0AAD6XR14</accession>
<evidence type="ECO:0000256" key="1">
    <source>
        <dbReference type="ARBA" id="ARBA00022723"/>
    </source>
</evidence>
<evidence type="ECO:0000256" key="3">
    <source>
        <dbReference type="ARBA" id="ARBA00022833"/>
    </source>
</evidence>
<reference evidence="6" key="1">
    <citation type="submission" date="2023-03" db="EMBL/GenBank/DDBJ databases">
        <title>Massive genome expansion in bonnet fungi (Mycena s.s.) driven by repeated elements and novel gene families across ecological guilds.</title>
        <authorList>
            <consortium name="Lawrence Berkeley National Laboratory"/>
            <person name="Harder C.B."/>
            <person name="Miyauchi S."/>
            <person name="Viragh M."/>
            <person name="Kuo A."/>
            <person name="Thoen E."/>
            <person name="Andreopoulos B."/>
            <person name="Lu D."/>
            <person name="Skrede I."/>
            <person name="Drula E."/>
            <person name="Henrissat B."/>
            <person name="Morin E."/>
            <person name="Kohler A."/>
            <person name="Barry K."/>
            <person name="LaButti K."/>
            <person name="Morin E."/>
            <person name="Salamov A."/>
            <person name="Lipzen A."/>
            <person name="Mereny Z."/>
            <person name="Hegedus B."/>
            <person name="Baldrian P."/>
            <person name="Stursova M."/>
            <person name="Weitz H."/>
            <person name="Taylor A."/>
            <person name="Grigoriev I.V."/>
            <person name="Nagy L.G."/>
            <person name="Martin F."/>
            <person name="Kauserud H."/>
        </authorList>
    </citation>
    <scope>NUCLEOTIDE SEQUENCE</scope>
    <source>
        <strain evidence="6">CBHHK173m</strain>
    </source>
</reference>
<gene>
    <name evidence="6" type="ORF">B0H15DRAFT_833178</name>
</gene>
<keyword evidence="7" id="KW-1185">Reference proteome</keyword>
<keyword evidence="1" id="KW-0479">Metal-binding</keyword>
<keyword evidence="2 4" id="KW-0863">Zinc-finger</keyword>
<organism evidence="6 7">
    <name type="scientific">Mycena belliarum</name>
    <dbReference type="NCBI Taxonomy" id="1033014"/>
    <lineage>
        <taxon>Eukaryota</taxon>
        <taxon>Fungi</taxon>
        <taxon>Dikarya</taxon>
        <taxon>Basidiomycota</taxon>
        <taxon>Agaricomycotina</taxon>
        <taxon>Agaricomycetes</taxon>
        <taxon>Agaricomycetidae</taxon>
        <taxon>Agaricales</taxon>
        <taxon>Marasmiineae</taxon>
        <taxon>Mycenaceae</taxon>
        <taxon>Mycena</taxon>
    </lineage>
</organism>
<name>A0AAD6XR14_9AGAR</name>
<feature type="domain" description="MYND-type" evidence="5">
    <location>
        <begin position="366"/>
        <end position="407"/>
    </location>
</feature>
<dbReference type="EMBL" id="JARJCN010000017">
    <property type="protein sequence ID" value="KAJ7092982.1"/>
    <property type="molecule type" value="Genomic_DNA"/>
</dbReference>
<evidence type="ECO:0000256" key="4">
    <source>
        <dbReference type="PROSITE-ProRule" id="PRU00134"/>
    </source>
</evidence>